<protein>
    <submittedName>
        <fullName evidence="2">Zinc transporter 6 family protein</fullName>
    </submittedName>
</protein>
<reference evidence="2" key="1">
    <citation type="submission" date="2018-02" db="EMBL/GenBank/DDBJ databases">
        <title>Rhizophora mucronata_Transcriptome.</title>
        <authorList>
            <person name="Meera S.P."/>
            <person name="Sreeshan A."/>
            <person name="Augustine A."/>
        </authorList>
    </citation>
    <scope>NUCLEOTIDE SEQUENCE</scope>
    <source>
        <tissue evidence="2">Leaf</tissue>
    </source>
</reference>
<dbReference type="AlphaFoldDB" id="A0A2P2JGL4"/>
<evidence type="ECO:0000313" key="2">
    <source>
        <dbReference type="EMBL" id="MBW92627.1"/>
    </source>
</evidence>
<sequence>MSSAPWLKKASYVALILGSTSMSILALWA</sequence>
<dbReference type="EMBL" id="GGEC01012144">
    <property type="protein sequence ID" value="MBW92627.1"/>
    <property type="molecule type" value="Transcribed_RNA"/>
</dbReference>
<keyword evidence="1" id="KW-0812">Transmembrane</keyword>
<feature type="transmembrane region" description="Helical" evidence="1">
    <location>
        <begin position="12"/>
        <end position="28"/>
    </location>
</feature>
<accession>A0A2P2JGL4</accession>
<evidence type="ECO:0000256" key="1">
    <source>
        <dbReference type="SAM" id="Phobius"/>
    </source>
</evidence>
<proteinExistence type="predicted"/>
<keyword evidence="1" id="KW-0472">Membrane</keyword>
<keyword evidence="1" id="KW-1133">Transmembrane helix</keyword>
<name>A0A2P2JGL4_RHIMU</name>
<organism evidence="2">
    <name type="scientific">Rhizophora mucronata</name>
    <name type="common">Asiatic mangrove</name>
    <dbReference type="NCBI Taxonomy" id="61149"/>
    <lineage>
        <taxon>Eukaryota</taxon>
        <taxon>Viridiplantae</taxon>
        <taxon>Streptophyta</taxon>
        <taxon>Embryophyta</taxon>
        <taxon>Tracheophyta</taxon>
        <taxon>Spermatophyta</taxon>
        <taxon>Magnoliopsida</taxon>
        <taxon>eudicotyledons</taxon>
        <taxon>Gunneridae</taxon>
        <taxon>Pentapetalae</taxon>
        <taxon>rosids</taxon>
        <taxon>fabids</taxon>
        <taxon>Malpighiales</taxon>
        <taxon>Rhizophoraceae</taxon>
        <taxon>Rhizophora</taxon>
    </lineage>
</organism>